<evidence type="ECO:0000256" key="3">
    <source>
        <dbReference type="SAM" id="SignalP"/>
    </source>
</evidence>
<feature type="transmembrane region" description="Helical" evidence="2">
    <location>
        <begin position="633"/>
        <end position="661"/>
    </location>
</feature>
<feature type="transmembrane region" description="Helical" evidence="2">
    <location>
        <begin position="668"/>
        <end position="693"/>
    </location>
</feature>
<gene>
    <name evidence="4" type="ORF">SAMN04488561_2071</name>
</gene>
<feature type="compositionally biased region" description="Low complexity" evidence="1">
    <location>
        <begin position="81"/>
        <end position="102"/>
    </location>
</feature>
<feature type="signal peptide" evidence="3">
    <location>
        <begin position="1"/>
        <end position="16"/>
    </location>
</feature>
<evidence type="ECO:0000256" key="1">
    <source>
        <dbReference type="SAM" id="MobiDB-lite"/>
    </source>
</evidence>
<organism evidence="4 5">
    <name type="scientific">Jiangella alba</name>
    <dbReference type="NCBI Taxonomy" id="561176"/>
    <lineage>
        <taxon>Bacteria</taxon>
        <taxon>Bacillati</taxon>
        <taxon>Actinomycetota</taxon>
        <taxon>Actinomycetes</taxon>
        <taxon>Jiangellales</taxon>
        <taxon>Jiangellaceae</taxon>
        <taxon>Jiangella</taxon>
    </lineage>
</organism>
<evidence type="ECO:0000313" key="5">
    <source>
        <dbReference type="Proteomes" id="UP000181980"/>
    </source>
</evidence>
<reference evidence="5" key="1">
    <citation type="submission" date="2016-10" db="EMBL/GenBank/DDBJ databases">
        <authorList>
            <person name="Varghese N."/>
            <person name="Submissions S."/>
        </authorList>
    </citation>
    <scope>NUCLEOTIDE SEQUENCE [LARGE SCALE GENOMIC DNA]</scope>
    <source>
        <strain evidence="5">DSM 45237</strain>
    </source>
</reference>
<sequence>MVIAMVPALLALVAVAATTMPAALAPADAAAAATTAAGPPVAVMVDAIPAATTGGALAAATLDAVPVTAAASTTAGTDAAAAAATSGPPAAVPGASAPPSSVRTQEPEEDELVQRYAPVVRVREQLEPCGDGEPYLPVDVDVLMDNDGVALRGPWTTNDLVGIAPSADDIGAGLLDYHLDFPGDALDPGCGYEQWARTVSSGTVPTVYGRVVEDAARPDQLAVQYWFFYIFNDFNNLHEGDWEMIQLVFDAPDAAAALEVDPTSIGYSQHSGAERADWGDKKMEIVDGTHPVVYPAEGSHANFFSPALYLGASSATGVGCDDATGPHTQLRTRTDVVPTAGYQDGYPWLGFRGRWGERQEAFYNGPTGPNMKTQWTAPIRWSEDSWRDTSATVPLGASLTPTATDAFCGVVESGSNLLRQLIRNPPAVLVGLGVLVALLALIASRTSWGPGDPYPVRQRRSWGRIIVAAKRMYTRHPLLFMGIGLVYVPVMLLAAGLQWLLVEAGELTSLVDTDGDQNAATVFVVVLLGGAISLLAYFCVVAATAQALRDLDDGQPVTVLGAYRAVRAKLRPLALVAVRLVLVVWALLLFVFTAPLALIYAVRNGFAVQAVMMEDRPAGAAFHRSRDVVRGQWWRATAVAALVVGLGAITGPFVGVVLLLVSEGSFNVINLITALVYVVTIPFVALVLGYLYVDLSLRAGSPDAGEDRPEVPAGALP</sequence>
<dbReference type="PANTHER" id="PTHR48174:SF5">
    <property type="entry name" value="VACUOLAR PROTEIN SORTING-ASSOCIATED PROTEIN 62"/>
    <property type="match status" value="1"/>
</dbReference>
<dbReference type="EMBL" id="FNUC01000003">
    <property type="protein sequence ID" value="SEE64210.1"/>
    <property type="molecule type" value="Genomic_DNA"/>
</dbReference>
<keyword evidence="2" id="KW-1133">Transmembrane helix</keyword>
<feature type="transmembrane region" description="Helical" evidence="2">
    <location>
        <begin position="426"/>
        <end position="443"/>
    </location>
</feature>
<dbReference type="InterPro" id="IPR009291">
    <property type="entry name" value="Vps62"/>
</dbReference>
<evidence type="ECO:0000313" key="4">
    <source>
        <dbReference type="EMBL" id="SEE64210.1"/>
    </source>
</evidence>
<keyword evidence="2" id="KW-0812">Transmembrane</keyword>
<dbReference type="Pfam" id="PF06101">
    <property type="entry name" value="Vps62"/>
    <property type="match status" value="1"/>
</dbReference>
<accession>A0A1H5KHP8</accession>
<protein>
    <recommendedName>
        <fullName evidence="6">DUF946 domain-containing protein</fullName>
    </recommendedName>
</protein>
<feature type="transmembrane region" description="Helical" evidence="2">
    <location>
        <begin position="521"/>
        <end position="543"/>
    </location>
</feature>
<dbReference type="Proteomes" id="UP000181980">
    <property type="component" value="Unassembled WGS sequence"/>
</dbReference>
<keyword evidence="3" id="KW-0732">Signal</keyword>
<feature type="transmembrane region" description="Helical" evidence="2">
    <location>
        <begin position="573"/>
        <end position="602"/>
    </location>
</feature>
<evidence type="ECO:0008006" key="6">
    <source>
        <dbReference type="Google" id="ProtNLM"/>
    </source>
</evidence>
<dbReference type="AlphaFoldDB" id="A0A1H5KHP8"/>
<dbReference type="STRING" id="561176.SAMN04488561_2071"/>
<feature type="region of interest" description="Disordered" evidence="1">
    <location>
        <begin position="81"/>
        <end position="111"/>
    </location>
</feature>
<evidence type="ECO:0000256" key="2">
    <source>
        <dbReference type="SAM" id="Phobius"/>
    </source>
</evidence>
<feature type="chain" id="PRO_5038828297" description="DUF946 domain-containing protein" evidence="3">
    <location>
        <begin position="17"/>
        <end position="717"/>
    </location>
</feature>
<keyword evidence="2" id="KW-0472">Membrane</keyword>
<keyword evidence="5" id="KW-1185">Reference proteome</keyword>
<feature type="transmembrane region" description="Helical" evidence="2">
    <location>
        <begin position="478"/>
        <end position="501"/>
    </location>
</feature>
<dbReference type="PANTHER" id="PTHR48174">
    <property type="entry name" value="DUF946 FAMILY PROTEIN"/>
    <property type="match status" value="1"/>
</dbReference>
<proteinExistence type="predicted"/>
<name>A0A1H5KHP8_9ACTN</name>